<dbReference type="PRINTS" id="PR00368">
    <property type="entry name" value="FADPNR"/>
</dbReference>
<comment type="subcellular location">
    <subcellularLocation>
        <location evidence="11">Cytoplasm</location>
    </subcellularLocation>
</comment>
<evidence type="ECO:0000256" key="8">
    <source>
        <dbReference type="ARBA" id="ARBA00023002"/>
    </source>
</evidence>
<comment type="similarity">
    <text evidence="3 11">Belongs to the FAD-dependent oxidoreductase 2 family. NadB subfamily.</text>
</comment>
<comment type="caution">
    <text evidence="13">The sequence shown here is derived from an EMBL/GenBank/DDBJ whole genome shotgun (WGS) entry which is preliminary data.</text>
</comment>
<dbReference type="Gene3D" id="3.50.50.60">
    <property type="entry name" value="FAD/NAD(P)-binding domain"/>
    <property type="match status" value="1"/>
</dbReference>
<dbReference type="UniPathway" id="UPA00253">
    <property type="reaction ID" value="UER00326"/>
</dbReference>
<accession>A0A6L2R448</accession>
<comment type="function">
    <text evidence="11">Catalyzes the oxidation of L-aspartate to iminoaspartate.</text>
</comment>
<dbReference type="PANTHER" id="PTHR42716:SF2">
    <property type="entry name" value="L-ASPARTATE OXIDASE, CHLOROPLASTIC"/>
    <property type="match status" value="1"/>
</dbReference>
<name>A0A6L2R448_9BACT</name>
<comment type="pathway">
    <text evidence="2 11">Cofactor biosynthesis; NAD(+) biosynthesis; iminoaspartate from L-aspartate (oxidase route): step 1/1.</text>
</comment>
<evidence type="ECO:0000256" key="2">
    <source>
        <dbReference type="ARBA" id="ARBA00004950"/>
    </source>
</evidence>
<dbReference type="InterPro" id="IPR003953">
    <property type="entry name" value="FAD-dep_OxRdtase_2_FAD-bd"/>
</dbReference>
<dbReference type="PROSITE" id="PS51257">
    <property type="entry name" value="PROKAR_LIPOPROTEIN"/>
    <property type="match status" value="1"/>
</dbReference>
<dbReference type="EMBL" id="BLLL01000001">
    <property type="protein sequence ID" value="GFH62347.1"/>
    <property type="molecule type" value="Genomic_DNA"/>
</dbReference>
<dbReference type="GO" id="GO:0009435">
    <property type="term" value="P:NAD+ biosynthetic process"/>
    <property type="evidence" value="ECO:0007669"/>
    <property type="project" value="UniProtKB-UniPathway"/>
</dbReference>
<evidence type="ECO:0000256" key="4">
    <source>
        <dbReference type="ARBA" id="ARBA00012173"/>
    </source>
</evidence>
<dbReference type="InterPro" id="IPR037099">
    <property type="entry name" value="Fum_R/Succ_DH_flav-like_C_sf"/>
</dbReference>
<dbReference type="Pfam" id="PF00890">
    <property type="entry name" value="FAD_binding_2"/>
    <property type="match status" value="1"/>
</dbReference>
<sequence>MSAQSCRRYVPVLIIGSGIAGCTAALTLADAGTEVLLLTTGESLANGNSEMAQGGIIYKTAGANATADDARDLAKDILVAGHYHNSRKAVNHLCRNGPRCVETMLIQRAGMRFDKNSDGSFNLTREGGHRASRILHCADYTGRAIMDALTAHVLAHPKITRLHKHAAIDLLTTHHHAKKSQHRYDVTNRCLGAYVLNEESGEPITVLADWTVLATGGAGQVFLHTTNAPGCVGAGISMAFRAGVSLANLEFMQFHPTAFYDERGNRRPLLTESLRGEGARLLDANGKPFMRRYDKRGDLAPRDIVAIAMMEEMLQSAAPCLFLDAGVIKYDLPTRFPTVFETCRKAGLDIRNTPVPVVPAAHYFCGGILADTYGRTSMRGLYAIGECACTGLHGANRLASSSLLEALVWGVACGRDIASGTNRGLPKSLFGDIPDWRHEGDDQHDDPALVAQDWANIRNTMWNYVGISRSKARLKRAFTDMRDLVRHIHDFYKHTRISRRLVDLFHGSQTAYVITQAAMRNPTSLGCHYRID</sequence>
<keyword evidence="8 11" id="KW-0560">Oxidoreductase</keyword>
<organism evidence="13 14">
    <name type="scientific">Candidatus Desulfovibrio kirbyi</name>
    <dbReference type="NCBI Taxonomy" id="2696086"/>
    <lineage>
        <taxon>Bacteria</taxon>
        <taxon>Pseudomonadati</taxon>
        <taxon>Thermodesulfobacteriota</taxon>
        <taxon>Desulfovibrionia</taxon>
        <taxon>Desulfovibrionales</taxon>
        <taxon>Desulfovibrionaceae</taxon>
        <taxon>Desulfovibrio</taxon>
    </lineage>
</organism>
<dbReference type="SUPFAM" id="SSF56425">
    <property type="entry name" value="Succinate dehydrogenase/fumarate reductase flavoprotein, catalytic domain"/>
    <property type="match status" value="1"/>
</dbReference>
<dbReference type="InterPro" id="IPR027477">
    <property type="entry name" value="Succ_DH/fumarate_Rdtase_cat_sf"/>
</dbReference>
<gene>
    <name evidence="13" type="primary">nadB</name>
    <name evidence="13" type="ORF">ZNDK_0118</name>
</gene>
<dbReference type="Gene3D" id="3.90.700.10">
    <property type="entry name" value="Succinate dehydrogenase/fumarate reductase flavoprotein, catalytic domain"/>
    <property type="match status" value="1"/>
</dbReference>
<keyword evidence="5 11" id="KW-0285">Flavoprotein</keyword>
<dbReference type="EC" id="1.4.3.16" evidence="4 10"/>
<dbReference type="NCBIfam" id="TIGR00551">
    <property type="entry name" value="nadB"/>
    <property type="match status" value="1"/>
</dbReference>
<dbReference type="AlphaFoldDB" id="A0A6L2R448"/>
<evidence type="ECO:0000256" key="1">
    <source>
        <dbReference type="ARBA" id="ARBA00001974"/>
    </source>
</evidence>
<evidence type="ECO:0000256" key="7">
    <source>
        <dbReference type="ARBA" id="ARBA00022827"/>
    </source>
</evidence>
<dbReference type="SUPFAM" id="SSF51905">
    <property type="entry name" value="FAD/NAD(P)-binding domain"/>
    <property type="match status" value="1"/>
</dbReference>
<comment type="cofactor">
    <cofactor evidence="1 11">
        <name>FAD</name>
        <dbReference type="ChEBI" id="CHEBI:57692"/>
    </cofactor>
</comment>
<keyword evidence="6 11" id="KW-0662">Pyridine nucleotide biosynthesis</keyword>
<dbReference type="GO" id="GO:0005737">
    <property type="term" value="C:cytoplasm"/>
    <property type="evidence" value="ECO:0007669"/>
    <property type="project" value="UniProtKB-SubCell"/>
</dbReference>
<evidence type="ECO:0000256" key="11">
    <source>
        <dbReference type="RuleBase" id="RU362049"/>
    </source>
</evidence>
<keyword evidence="7 11" id="KW-0274">FAD</keyword>
<evidence type="ECO:0000256" key="10">
    <source>
        <dbReference type="NCBIfam" id="TIGR00551"/>
    </source>
</evidence>
<evidence type="ECO:0000259" key="12">
    <source>
        <dbReference type="Pfam" id="PF00890"/>
    </source>
</evidence>
<proteinExistence type="inferred from homology"/>
<comment type="catalytic activity">
    <reaction evidence="9">
        <text>L-aspartate + O2 = iminosuccinate + H2O2</text>
        <dbReference type="Rhea" id="RHEA:25876"/>
        <dbReference type="ChEBI" id="CHEBI:15379"/>
        <dbReference type="ChEBI" id="CHEBI:16240"/>
        <dbReference type="ChEBI" id="CHEBI:29991"/>
        <dbReference type="ChEBI" id="CHEBI:77875"/>
        <dbReference type="EC" id="1.4.3.16"/>
    </reaction>
    <physiologicalReaction direction="left-to-right" evidence="9">
        <dbReference type="Rhea" id="RHEA:25877"/>
    </physiologicalReaction>
</comment>
<evidence type="ECO:0000313" key="14">
    <source>
        <dbReference type="Proteomes" id="UP000505077"/>
    </source>
</evidence>
<feature type="domain" description="FAD-dependent oxidoreductase 2 FAD-binding" evidence="12">
    <location>
        <begin position="12"/>
        <end position="403"/>
    </location>
</feature>
<protein>
    <recommendedName>
        <fullName evidence="4 10">L-aspartate oxidase</fullName>
        <ecNumber evidence="4 10">1.4.3.16</ecNumber>
    </recommendedName>
</protein>
<dbReference type="SUPFAM" id="SSF46977">
    <property type="entry name" value="Succinate dehydrogenase/fumarate reductase flavoprotein C-terminal domain"/>
    <property type="match status" value="1"/>
</dbReference>
<dbReference type="FunFam" id="3.90.700.10:FF:000002">
    <property type="entry name" value="L-aspartate oxidase"/>
    <property type="match status" value="1"/>
</dbReference>
<dbReference type="Proteomes" id="UP000505077">
    <property type="component" value="Unassembled WGS sequence"/>
</dbReference>
<dbReference type="GO" id="GO:0008734">
    <property type="term" value="F:L-aspartate oxidase activity"/>
    <property type="evidence" value="ECO:0007669"/>
    <property type="project" value="UniProtKB-UniRule"/>
</dbReference>
<evidence type="ECO:0000256" key="5">
    <source>
        <dbReference type="ARBA" id="ARBA00022630"/>
    </source>
</evidence>
<dbReference type="InterPro" id="IPR036188">
    <property type="entry name" value="FAD/NAD-bd_sf"/>
</dbReference>
<evidence type="ECO:0000313" key="13">
    <source>
        <dbReference type="EMBL" id="GFH62347.1"/>
    </source>
</evidence>
<dbReference type="InterPro" id="IPR005288">
    <property type="entry name" value="NadB"/>
</dbReference>
<dbReference type="PANTHER" id="PTHR42716">
    <property type="entry name" value="L-ASPARTATE OXIDASE"/>
    <property type="match status" value="1"/>
</dbReference>
<reference evidence="13 14" key="1">
    <citation type="journal article" date="2020" name="ISME J.">
        <title>Parallel Reductive Genome Evolution in Desulfovibrio Ectosymbionts Independently Acquired by Trichonympha Protists in the Termite Gut.</title>
        <authorList>
            <person name="Takeuchi M."/>
            <person name="Kuwahara H."/>
            <person name="Murakami T."/>
            <person name="Takahashi K."/>
            <person name="Kajitani R."/>
            <person name="Toyoda A."/>
            <person name="Itoh T."/>
            <person name="Ohkuma M."/>
            <person name="Hongoh Y."/>
        </authorList>
    </citation>
    <scope>NUCLEOTIDE SEQUENCE [LARGE SCALE GENOMIC DNA]</scope>
    <source>
        <strain evidence="13">ZnDsv-02</strain>
    </source>
</reference>
<evidence type="ECO:0000256" key="9">
    <source>
        <dbReference type="ARBA" id="ARBA00048305"/>
    </source>
</evidence>
<evidence type="ECO:0000256" key="3">
    <source>
        <dbReference type="ARBA" id="ARBA00008562"/>
    </source>
</evidence>
<dbReference type="Gene3D" id="1.20.58.100">
    <property type="entry name" value="Fumarate reductase/succinate dehydrogenase flavoprotein-like, C-terminal domain"/>
    <property type="match status" value="1"/>
</dbReference>
<evidence type="ECO:0000256" key="6">
    <source>
        <dbReference type="ARBA" id="ARBA00022642"/>
    </source>
</evidence>